<dbReference type="PANTHER" id="PTHR33542">
    <property type="entry name" value="SIROHYDROCHLORIN FERROCHELATASE, CHLOROPLASTIC"/>
    <property type="match status" value="1"/>
</dbReference>
<dbReference type="SUPFAM" id="SSF53800">
    <property type="entry name" value="Chelatase"/>
    <property type="match status" value="1"/>
</dbReference>
<dbReference type="PANTHER" id="PTHR33542:SF5">
    <property type="entry name" value="FERROCHELATASE CHE1"/>
    <property type="match status" value="1"/>
</dbReference>
<dbReference type="InterPro" id="IPR050963">
    <property type="entry name" value="Sirohydro_Cobaltochel/CbiX"/>
</dbReference>
<evidence type="ECO:0000256" key="2">
    <source>
        <dbReference type="ARBA" id="ARBA00023239"/>
    </source>
</evidence>
<dbReference type="CDD" id="cd03416">
    <property type="entry name" value="CbiX_SirB_N"/>
    <property type="match status" value="1"/>
</dbReference>
<reference evidence="4" key="1">
    <citation type="journal article" date="2019" name="Int. J. Syst. Evol. Microbiol.">
        <title>The Global Catalogue of Microorganisms (GCM) 10K type strain sequencing project: providing services to taxonomists for standard genome sequencing and annotation.</title>
        <authorList>
            <consortium name="The Broad Institute Genomics Platform"/>
            <consortium name="The Broad Institute Genome Sequencing Center for Infectious Disease"/>
            <person name="Wu L."/>
            <person name="Ma J."/>
        </authorList>
    </citation>
    <scope>NUCLEOTIDE SEQUENCE [LARGE SCALE GENOMIC DNA]</scope>
    <source>
        <strain evidence="4">JCM 17839</strain>
    </source>
</reference>
<evidence type="ECO:0000256" key="1">
    <source>
        <dbReference type="ARBA" id="ARBA00022723"/>
    </source>
</evidence>
<evidence type="ECO:0008006" key="5">
    <source>
        <dbReference type="Google" id="ProtNLM"/>
    </source>
</evidence>
<sequence length="252" mass="26404">MVSHAESGFSRRARRAYTRDMPRPALLAVSHGTSDADGAAAIALLVRRIAERIPDAAVHAGFVDVQQPDAPSALAAIEGPAVVVPLLLSQGFHVRVDLGRTAAARDDAVVTDPLGPDPRLADVLAMRLAETDAETDAPVVLAVAGSRDPRSLPDAEGMAALLATRLGRDVVPAYLAAREPSIAEALRAHPGAVVATYLLAHGYFFDVTRREAGSHSLTEPLLDGGEPPSALVELVIDRYLAGEAELAALRGR</sequence>
<accession>A0ABP8P2B7</accession>
<gene>
    <name evidence="3" type="ORF">GCM10023171_06030</name>
</gene>
<keyword evidence="4" id="KW-1185">Reference proteome</keyword>
<protein>
    <recommendedName>
        <fullName evidence="5">Sirohydrochlorin ferrochelatase</fullName>
    </recommendedName>
</protein>
<dbReference type="Gene3D" id="3.40.50.1400">
    <property type="match status" value="2"/>
</dbReference>
<evidence type="ECO:0000313" key="3">
    <source>
        <dbReference type="EMBL" id="GAA4479950.1"/>
    </source>
</evidence>
<organism evidence="3 4">
    <name type="scientific">Microbacterium panaciterrae</name>
    <dbReference type="NCBI Taxonomy" id="985759"/>
    <lineage>
        <taxon>Bacteria</taxon>
        <taxon>Bacillati</taxon>
        <taxon>Actinomycetota</taxon>
        <taxon>Actinomycetes</taxon>
        <taxon>Micrococcales</taxon>
        <taxon>Microbacteriaceae</taxon>
        <taxon>Microbacterium</taxon>
    </lineage>
</organism>
<comment type="caution">
    <text evidence="3">The sequence shown here is derived from an EMBL/GenBank/DDBJ whole genome shotgun (WGS) entry which is preliminary data.</text>
</comment>
<dbReference type="Pfam" id="PF01903">
    <property type="entry name" value="CbiX"/>
    <property type="match status" value="2"/>
</dbReference>
<name>A0ABP8P2B7_9MICO</name>
<dbReference type="InterPro" id="IPR002762">
    <property type="entry name" value="CbiX-like"/>
</dbReference>
<keyword evidence="1" id="KW-0479">Metal-binding</keyword>
<keyword evidence="2" id="KW-0456">Lyase</keyword>
<evidence type="ECO:0000313" key="4">
    <source>
        <dbReference type="Proteomes" id="UP001500731"/>
    </source>
</evidence>
<dbReference type="EMBL" id="BAABGP010000004">
    <property type="protein sequence ID" value="GAA4479950.1"/>
    <property type="molecule type" value="Genomic_DNA"/>
</dbReference>
<dbReference type="Proteomes" id="UP001500731">
    <property type="component" value="Unassembled WGS sequence"/>
</dbReference>
<proteinExistence type="predicted"/>